<gene>
    <name evidence="2" type="ORF">BGZ80_007154</name>
</gene>
<dbReference type="SUPFAM" id="SSF49599">
    <property type="entry name" value="TRAF domain-like"/>
    <property type="match status" value="1"/>
</dbReference>
<dbReference type="Proteomes" id="UP000703661">
    <property type="component" value="Unassembled WGS sequence"/>
</dbReference>
<feature type="region of interest" description="Disordered" evidence="1">
    <location>
        <begin position="234"/>
        <end position="374"/>
    </location>
</feature>
<reference evidence="2" key="1">
    <citation type="journal article" date="2020" name="Fungal Divers.">
        <title>Resolving the Mortierellaceae phylogeny through synthesis of multi-gene phylogenetics and phylogenomics.</title>
        <authorList>
            <person name="Vandepol N."/>
            <person name="Liber J."/>
            <person name="Desiro A."/>
            <person name="Na H."/>
            <person name="Kennedy M."/>
            <person name="Barry K."/>
            <person name="Grigoriev I.V."/>
            <person name="Miller A.N."/>
            <person name="O'Donnell K."/>
            <person name="Stajich J.E."/>
            <person name="Bonito G."/>
        </authorList>
    </citation>
    <scope>NUCLEOTIDE SEQUENCE</scope>
    <source>
        <strain evidence="2">NRRL 2769</strain>
    </source>
</reference>
<accession>A0A9P6T1M9</accession>
<sequence length="515" mass="56903">MSRSCQWNGQMKDMKQHLAVCGFAVELLCPHHTFGCTFRGAAADIITHMSCCPFLLHDISTSSGDTGDSSFRVIEYAAPLSPPQSSPIRPSVASAHYHYHQNGDRHGESQNSIDFVHGDGFQTPSMHSLPEGEINSAEGAVPDRMEENIDHDTFIERLGDLDMTDMTVSPVTTPLPTRNTSFPSFKHAQTSLSSTAPTRRRRLIVEEESDQSITDETTKDLLNNTDAATYLNAKQTPQVEATQQIDYSPRENDQDNILDSNKKSRVLKDITMSTPSRKSEKLLRQMTQMQQQSQEQPQQSQEQLQRSQEQPQQQELQYQMRGQQGQQNTQQSIAERNGPSSTNATQDFGTRRPLQPRGSWQAQHTEAMSQASSIGSMADISSSVSSVVSPLAGAGIPNPSPNLVTVMESVVMAPQANLTNVFAMTQSTQFYIAEPSAYLPLLVHVPRYLRSRRKRSRQGRSMIRRMTPIVFTNCNDQAKLANGETPTPDITSPENSYLSHNVSVSAGSQSTGGDA</sequence>
<feature type="compositionally biased region" description="Low complexity" evidence="1">
    <location>
        <begin position="284"/>
        <end position="331"/>
    </location>
</feature>
<comment type="caution">
    <text evidence="2">The sequence shown here is derived from an EMBL/GenBank/DDBJ whole genome shotgun (WGS) entry which is preliminary data.</text>
</comment>
<protein>
    <submittedName>
        <fullName evidence="2">Uncharacterized protein</fullName>
    </submittedName>
</protein>
<evidence type="ECO:0000313" key="2">
    <source>
        <dbReference type="EMBL" id="KAG0018456.1"/>
    </source>
</evidence>
<evidence type="ECO:0000256" key="1">
    <source>
        <dbReference type="SAM" id="MobiDB-lite"/>
    </source>
</evidence>
<keyword evidence="3" id="KW-1185">Reference proteome</keyword>
<feature type="region of interest" description="Disordered" evidence="1">
    <location>
        <begin position="477"/>
        <end position="515"/>
    </location>
</feature>
<feature type="compositionally biased region" description="Polar residues" evidence="1">
    <location>
        <begin position="332"/>
        <end position="348"/>
    </location>
</feature>
<proteinExistence type="predicted"/>
<name>A0A9P6T1M9_9FUNG</name>
<dbReference type="EMBL" id="JAAAID010000361">
    <property type="protein sequence ID" value="KAG0018456.1"/>
    <property type="molecule type" value="Genomic_DNA"/>
</dbReference>
<dbReference type="Gene3D" id="3.30.40.10">
    <property type="entry name" value="Zinc/RING finger domain, C3HC4 (zinc finger)"/>
    <property type="match status" value="1"/>
</dbReference>
<evidence type="ECO:0000313" key="3">
    <source>
        <dbReference type="Proteomes" id="UP000703661"/>
    </source>
</evidence>
<feature type="region of interest" description="Disordered" evidence="1">
    <location>
        <begin position="172"/>
        <end position="200"/>
    </location>
</feature>
<feature type="compositionally biased region" description="Polar residues" evidence="1">
    <location>
        <begin position="172"/>
        <end position="197"/>
    </location>
</feature>
<dbReference type="AlphaFoldDB" id="A0A9P6T1M9"/>
<dbReference type="InterPro" id="IPR013083">
    <property type="entry name" value="Znf_RING/FYVE/PHD"/>
</dbReference>
<feature type="compositionally biased region" description="Polar residues" evidence="1">
    <location>
        <begin position="358"/>
        <end position="374"/>
    </location>
</feature>
<feature type="region of interest" description="Disordered" evidence="1">
    <location>
        <begin position="101"/>
        <end position="134"/>
    </location>
</feature>
<feature type="compositionally biased region" description="Polar residues" evidence="1">
    <location>
        <begin position="234"/>
        <end position="246"/>
    </location>
</feature>
<feature type="compositionally biased region" description="Polar residues" evidence="1">
    <location>
        <begin position="484"/>
        <end position="515"/>
    </location>
</feature>
<organism evidence="2 3">
    <name type="scientific">Entomortierella chlamydospora</name>
    <dbReference type="NCBI Taxonomy" id="101097"/>
    <lineage>
        <taxon>Eukaryota</taxon>
        <taxon>Fungi</taxon>
        <taxon>Fungi incertae sedis</taxon>
        <taxon>Mucoromycota</taxon>
        <taxon>Mortierellomycotina</taxon>
        <taxon>Mortierellomycetes</taxon>
        <taxon>Mortierellales</taxon>
        <taxon>Mortierellaceae</taxon>
        <taxon>Entomortierella</taxon>
    </lineage>
</organism>